<dbReference type="Pfam" id="PF02661">
    <property type="entry name" value="Fic"/>
    <property type="match status" value="1"/>
</dbReference>
<name>A0A7I7XP56_9MYCO</name>
<evidence type="ECO:0000313" key="4">
    <source>
        <dbReference type="EMBL" id="BBZ31041.1"/>
    </source>
</evidence>
<dbReference type="GO" id="GO:0005524">
    <property type="term" value="F:ATP binding"/>
    <property type="evidence" value="ECO:0007669"/>
    <property type="project" value="UniProtKB-KW"/>
</dbReference>
<sequence length="205" mass="23138">MPLAPGYGETPLPHEELTALLPAVLDVLPKPITRADVYDLEQGLQESVYEGFMPLALDGSLSVAELLSDHFVRSLHSQLFGPVWQWAGRWRLLELNIGVAPEHIPVDMRNALGTVAYRWEHTGDWTARQLGIAAHAEVVRVHPFTDGNGRTARLLADLVFAATQDPAELQYDWDLDKPRYIERLRAYDRHRDVTDLAAMIPVRKM</sequence>
<feature type="active site" evidence="1">
    <location>
        <position position="142"/>
    </location>
</feature>
<evidence type="ECO:0000259" key="3">
    <source>
        <dbReference type="PROSITE" id="PS51459"/>
    </source>
</evidence>
<organism evidence="4 5">
    <name type="scientific">Mycolicibacterium madagascariense</name>
    <dbReference type="NCBI Taxonomy" id="212765"/>
    <lineage>
        <taxon>Bacteria</taxon>
        <taxon>Bacillati</taxon>
        <taxon>Actinomycetota</taxon>
        <taxon>Actinomycetes</taxon>
        <taxon>Mycobacteriales</taxon>
        <taxon>Mycobacteriaceae</taxon>
        <taxon>Mycolicibacterium</taxon>
    </lineage>
</organism>
<feature type="binding site" evidence="2">
    <location>
        <begin position="146"/>
        <end position="153"/>
    </location>
    <ligand>
        <name>ATP</name>
        <dbReference type="ChEBI" id="CHEBI:30616"/>
    </ligand>
</feature>
<dbReference type="Proteomes" id="UP000466517">
    <property type="component" value="Chromosome"/>
</dbReference>
<evidence type="ECO:0000256" key="1">
    <source>
        <dbReference type="PIRSR" id="PIRSR640198-1"/>
    </source>
</evidence>
<protein>
    <recommendedName>
        <fullName evidence="3">Fido domain-containing protein</fullName>
    </recommendedName>
</protein>
<gene>
    <name evidence="4" type="ORF">MMAD_53360</name>
</gene>
<keyword evidence="2" id="KW-0547">Nucleotide-binding</keyword>
<dbReference type="InterPro" id="IPR036597">
    <property type="entry name" value="Fido-like_dom_sf"/>
</dbReference>
<dbReference type="PANTHER" id="PTHR13504">
    <property type="entry name" value="FIDO DOMAIN-CONTAINING PROTEIN DDB_G0283145"/>
    <property type="match status" value="1"/>
</dbReference>
<accession>A0A7I7XP56</accession>
<proteinExistence type="predicted"/>
<dbReference type="KEGG" id="mmag:MMAD_53360"/>
<dbReference type="PROSITE" id="PS51459">
    <property type="entry name" value="FIDO"/>
    <property type="match status" value="1"/>
</dbReference>
<keyword evidence="5" id="KW-1185">Reference proteome</keyword>
<feature type="domain" description="Fido" evidence="3">
    <location>
        <begin position="67"/>
        <end position="202"/>
    </location>
</feature>
<reference evidence="4 5" key="1">
    <citation type="journal article" date="2019" name="Emerg. Microbes Infect.">
        <title>Comprehensive subspecies identification of 175 nontuberculous mycobacteria species based on 7547 genomic profiles.</title>
        <authorList>
            <person name="Matsumoto Y."/>
            <person name="Kinjo T."/>
            <person name="Motooka D."/>
            <person name="Nabeya D."/>
            <person name="Jung N."/>
            <person name="Uechi K."/>
            <person name="Horii T."/>
            <person name="Iida T."/>
            <person name="Fujita J."/>
            <person name="Nakamura S."/>
        </authorList>
    </citation>
    <scope>NUCLEOTIDE SEQUENCE [LARGE SCALE GENOMIC DNA]</scope>
    <source>
        <strain evidence="4 5">JCM 13574</strain>
    </source>
</reference>
<dbReference type="SUPFAM" id="SSF140931">
    <property type="entry name" value="Fic-like"/>
    <property type="match status" value="1"/>
</dbReference>
<evidence type="ECO:0000313" key="5">
    <source>
        <dbReference type="Proteomes" id="UP000466517"/>
    </source>
</evidence>
<dbReference type="EMBL" id="AP022610">
    <property type="protein sequence ID" value="BBZ31041.1"/>
    <property type="molecule type" value="Genomic_DNA"/>
</dbReference>
<dbReference type="Gene3D" id="1.10.3290.10">
    <property type="entry name" value="Fido-like domain"/>
    <property type="match status" value="1"/>
</dbReference>
<dbReference type="AlphaFoldDB" id="A0A7I7XP56"/>
<evidence type="ECO:0000256" key="2">
    <source>
        <dbReference type="PIRSR" id="PIRSR640198-2"/>
    </source>
</evidence>
<dbReference type="InterPro" id="IPR003812">
    <property type="entry name" value="Fido"/>
</dbReference>
<dbReference type="PANTHER" id="PTHR13504:SF39">
    <property type="entry name" value="CELL FILAMENTATION PROTEIN"/>
    <property type="match status" value="1"/>
</dbReference>
<dbReference type="RefSeq" id="WP_163742973.1">
    <property type="nucleotide sequence ID" value="NZ_AP022610.1"/>
</dbReference>
<keyword evidence="2" id="KW-0067">ATP-binding</keyword>
<dbReference type="InterPro" id="IPR040198">
    <property type="entry name" value="Fido_containing"/>
</dbReference>